<dbReference type="Pfam" id="PF04438">
    <property type="entry name" value="zf-HIT"/>
    <property type="match status" value="1"/>
</dbReference>
<dbReference type="InterPro" id="IPR007529">
    <property type="entry name" value="Znf_HIT"/>
</dbReference>
<dbReference type="AlphaFoldDB" id="A0A9X0C2Q3"/>
<keyword evidence="8" id="KW-1185">Reference proteome</keyword>
<evidence type="ECO:0000313" key="7">
    <source>
        <dbReference type="EMBL" id="KAJ5495847.1"/>
    </source>
</evidence>
<evidence type="ECO:0000256" key="4">
    <source>
        <dbReference type="PROSITE-ProRule" id="PRU00453"/>
    </source>
</evidence>
<dbReference type="PANTHER" id="PTHR13093">
    <property type="entry name" value="ZINC FINGER HIT DOMAIN CONTAINING PROTEIN 1"/>
    <property type="match status" value="1"/>
</dbReference>
<feature type="compositionally biased region" description="Low complexity" evidence="5">
    <location>
        <begin position="225"/>
        <end position="241"/>
    </location>
</feature>
<protein>
    <recommendedName>
        <fullName evidence="6">HIT-type domain-containing protein</fullName>
    </recommendedName>
</protein>
<evidence type="ECO:0000313" key="8">
    <source>
        <dbReference type="Proteomes" id="UP001148312"/>
    </source>
</evidence>
<dbReference type="InterPro" id="IPR039723">
    <property type="entry name" value="Vps71/ZNHIT1"/>
</dbReference>
<evidence type="ECO:0000256" key="5">
    <source>
        <dbReference type="SAM" id="MobiDB-lite"/>
    </source>
</evidence>
<keyword evidence="2 4" id="KW-0863">Zinc-finger</keyword>
<reference evidence="7" key="1">
    <citation type="submission" date="2022-12" db="EMBL/GenBank/DDBJ databases">
        <authorList>
            <person name="Petersen C."/>
        </authorList>
    </citation>
    <scope>NUCLEOTIDE SEQUENCE</scope>
    <source>
        <strain evidence="7">IBT 30728</strain>
    </source>
</reference>
<keyword evidence="1" id="KW-0479">Metal-binding</keyword>
<dbReference type="EMBL" id="JAPWDQ010000001">
    <property type="protein sequence ID" value="KAJ5495847.1"/>
    <property type="molecule type" value="Genomic_DNA"/>
</dbReference>
<feature type="compositionally biased region" description="Low complexity" evidence="5">
    <location>
        <begin position="193"/>
        <end position="215"/>
    </location>
</feature>
<reference evidence="7" key="2">
    <citation type="journal article" date="2023" name="IMA Fungus">
        <title>Comparative genomic study of the Penicillium genus elucidates a diverse pangenome and 15 lateral gene transfer events.</title>
        <authorList>
            <person name="Petersen C."/>
            <person name="Sorensen T."/>
            <person name="Nielsen M.R."/>
            <person name="Sondergaard T.E."/>
            <person name="Sorensen J.L."/>
            <person name="Fitzpatrick D.A."/>
            <person name="Frisvad J.C."/>
            <person name="Nielsen K.L."/>
        </authorList>
    </citation>
    <scope>NUCLEOTIDE SEQUENCE</scope>
    <source>
        <strain evidence="7">IBT 30728</strain>
    </source>
</reference>
<dbReference type="PROSITE" id="PS51083">
    <property type="entry name" value="ZF_HIT"/>
    <property type="match status" value="1"/>
</dbReference>
<dbReference type="CDD" id="cd21437">
    <property type="entry name" value="zf-HIT_ZNHIT1_like"/>
    <property type="match status" value="1"/>
</dbReference>
<proteinExistence type="predicted"/>
<feature type="domain" description="HIT-type" evidence="6">
    <location>
        <begin position="325"/>
        <end position="357"/>
    </location>
</feature>
<accession>A0A9X0C2Q3</accession>
<keyword evidence="3" id="KW-0862">Zinc</keyword>
<dbReference type="GeneID" id="81620816"/>
<evidence type="ECO:0000259" key="6">
    <source>
        <dbReference type="PROSITE" id="PS51083"/>
    </source>
</evidence>
<gene>
    <name evidence="7" type="ORF">N7539_000963</name>
</gene>
<name>A0A9X0C2Q3_9EURO</name>
<sequence length="361" mass="38329">MILSLSQTPLPTKKTVCVRITQEPKSWHNIRKTPQKKMFRVELLANTTTHATPGYTYVADRGQAPAKANTAPALGRKRGINNAGKGGDISSRRANAILRHLAELDRENQRDVSIPIPARPAREAGARVSRTKTSSNVRRILVSQKTFRNHIDDEDAAIAAGGGGLSVPVGAAAVGPVIPSRVKVVAATGLAGPTAATPRRSSTPAAASMTPAGAGVKKKRGSTLATVTMPSTPTPAAAAAPAPAPATTPVPATSEANDAKTEDDGENHRHKILKTEHDSDPLLRSFGPTIPSERIMDRLLSEPALSYHASRVGSPLSTQLPRSFCCMCGYWGKIRCKSCHLRTCGLDCYKVHEDSRCGAFF</sequence>
<dbReference type="GO" id="GO:0006338">
    <property type="term" value="P:chromatin remodeling"/>
    <property type="evidence" value="ECO:0007669"/>
    <property type="project" value="InterPro"/>
</dbReference>
<dbReference type="GO" id="GO:0008270">
    <property type="term" value="F:zinc ion binding"/>
    <property type="evidence" value="ECO:0007669"/>
    <property type="project" value="UniProtKB-UniRule"/>
</dbReference>
<dbReference type="RefSeq" id="XP_056794860.1">
    <property type="nucleotide sequence ID" value="XM_056930567.1"/>
</dbReference>
<evidence type="ECO:0000256" key="1">
    <source>
        <dbReference type="ARBA" id="ARBA00022723"/>
    </source>
</evidence>
<dbReference type="GO" id="GO:0005634">
    <property type="term" value="C:nucleus"/>
    <property type="evidence" value="ECO:0007669"/>
    <property type="project" value="UniProtKB-ARBA"/>
</dbReference>
<feature type="region of interest" description="Disordered" evidence="5">
    <location>
        <begin position="193"/>
        <end position="268"/>
    </location>
</feature>
<dbReference type="Proteomes" id="UP001148312">
    <property type="component" value="Unassembled WGS sequence"/>
</dbReference>
<evidence type="ECO:0000256" key="2">
    <source>
        <dbReference type="ARBA" id="ARBA00022771"/>
    </source>
</evidence>
<comment type="caution">
    <text evidence="7">The sequence shown here is derived from an EMBL/GenBank/DDBJ whole genome shotgun (WGS) entry which is preliminary data.</text>
</comment>
<evidence type="ECO:0000256" key="3">
    <source>
        <dbReference type="ARBA" id="ARBA00022833"/>
    </source>
</evidence>
<organism evidence="7 8">
    <name type="scientific">Penicillium diatomitis</name>
    <dbReference type="NCBI Taxonomy" id="2819901"/>
    <lineage>
        <taxon>Eukaryota</taxon>
        <taxon>Fungi</taxon>
        <taxon>Dikarya</taxon>
        <taxon>Ascomycota</taxon>
        <taxon>Pezizomycotina</taxon>
        <taxon>Eurotiomycetes</taxon>
        <taxon>Eurotiomycetidae</taxon>
        <taxon>Eurotiales</taxon>
        <taxon>Aspergillaceae</taxon>
        <taxon>Penicillium</taxon>
    </lineage>
</organism>